<dbReference type="AlphaFoldDB" id="A0A4C1WFA7"/>
<feature type="region of interest" description="Disordered" evidence="1">
    <location>
        <begin position="126"/>
        <end position="153"/>
    </location>
</feature>
<evidence type="ECO:0000256" key="1">
    <source>
        <dbReference type="SAM" id="MobiDB-lite"/>
    </source>
</evidence>
<proteinExistence type="predicted"/>
<dbReference type="EMBL" id="BGZK01000546">
    <property type="protein sequence ID" value="GBP49520.1"/>
    <property type="molecule type" value="Genomic_DNA"/>
</dbReference>
<evidence type="ECO:0000313" key="3">
    <source>
        <dbReference type="Proteomes" id="UP000299102"/>
    </source>
</evidence>
<sequence length="179" mass="19932">MGGGEPPLSDVSPLVRPFEYAIKIAPCLHWASMKSLRSKPLNVEQKKIVGGYGSALSQESGYIKSPCFICLWDSRAKQLHWKQDVWSSRKYLTVGRANALKKSLANRDEITLPSLHIKLHTLTHTRARVKTRDRDGEREKAAAAPRPLPPLGRGLHGLLTNPGLHRPKQLGFWKGKGSN</sequence>
<name>A0A4C1WFA7_EUMVA</name>
<feature type="compositionally biased region" description="Basic and acidic residues" evidence="1">
    <location>
        <begin position="130"/>
        <end position="141"/>
    </location>
</feature>
<accession>A0A4C1WFA7</accession>
<organism evidence="2 3">
    <name type="scientific">Eumeta variegata</name>
    <name type="common">Bagworm moth</name>
    <name type="synonym">Eumeta japonica</name>
    <dbReference type="NCBI Taxonomy" id="151549"/>
    <lineage>
        <taxon>Eukaryota</taxon>
        <taxon>Metazoa</taxon>
        <taxon>Ecdysozoa</taxon>
        <taxon>Arthropoda</taxon>
        <taxon>Hexapoda</taxon>
        <taxon>Insecta</taxon>
        <taxon>Pterygota</taxon>
        <taxon>Neoptera</taxon>
        <taxon>Endopterygota</taxon>
        <taxon>Lepidoptera</taxon>
        <taxon>Glossata</taxon>
        <taxon>Ditrysia</taxon>
        <taxon>Tineoidea</taxon>
        <taxon>Psychidae</taxon>
        <taxon>Oiketicinae</taxon>
        <taxon>Eumeta</taxon>
    </lineage>
</organism>
<dbReference type="Proteomes" id="UP000299102">
    <property type="component" value="Unassembled WGS sequence"/>
</dbReference>
<protein>
    <submittedName>
        <fullName evidence="2">Uncharacterized protein</fullName>
    </submittedName>
</protein>
<reference evidence="2 3" key="1">
    <citation type="journal article" date="2019" name="Commun. Biol.">
        <title>The bagworm genome reveals a unique fibroin gene that provides high tensile strength.</title>
        <authorList>
            <person name="Kono N."/>
            <person name="Nakamura H."/>
            <person name="Ohtoshi R."/>
            <person name="Tomita M."/>
            <person name="Numata K."/>
            <person name="Arakawa K."/>
        </authorList>
    </citation>
    <scope>NUCLEOTIDE SEQUENCE [LARGE SCALE GENOMIC DNA]</scope>
</reference>
<evidence type="ECO:0000313" key="2">
    <source>
        <dbReference type="EMBL" id="GBP49520.1"/>
    </source>
</evidence>
<comment type="caution">
    <text evidence="2">The sequence shown here is derived from an EMBL/GenBank/DDBJ whole genome shotgun (WGS) entry which is preliminary data.</text>
</comment>
<keyword evidence="3" id="KW-1185">Reference proteome</keyword>
<gene>
    <name evidence="2" type="ORF">EVAR_45496_1</name>
</gene>